<dbReference type="PANTHER" id="PTHR13947:SF37">
    <property type="entry name" value="LD18367P"/>
    <property type="match status" value="1"/>
</dbReference>
<keyword evidence="2" id="KW-0805">Transcription regulation</keyword>
<dbReference type="Pfam" id="PF00583">
    <property type="entry name" value="Acetyltransf_1"/>
    <property type="match status" value="1"/>
</dbReference>
<dbReference type="InterPro" id="IPR050769">
    <property type="entry name" value="NAT_camello-type"/>
</dbReference>
<dbReference type="SUPFAM" id="SSF55729">
    <property type="entry name" value="Acyl-CoA N-acyltransferases (Nat)"/>
    <property type="match status" value="1"/>
</dbReference>
<dbReference type="STRING" id="573321.SAMN04488505_107266"/>
<organism evidence="7 8">
    <name type="scientific">Chitinophaga rupis</name>
    <dbReference type="NCBI Taxonomy" id="573321"/>
    <lineage>
        <taxon>Bacteria</taxon>
        <taxon>Pseudomonadati</taxon>
        <taxon>Bacteroidota</taxon>
        <taxon>Chitinophagia</taxon>
        <taxon>Chitinophagales</taxon>
        <taxon>Chitinophagaceae</taxon>
        <taxon>Chitinophaga</taxon>
    </lineage>
</organism>
<dbReference type="InterPro" id="IPR016181">
    <property type="entry name" value="Acyl_CoA_acyltransferase"/>
</dbReference>
<dbReference type="AlphaFoldDB" id="A0A1H8CZ03"/>
<evidence type="ECO:0000256" key="1">
    <source>
        <dbReference type="ARBA" id="ARBA00022679"/>
    </source>
</evidence>
<dbReference type="Pfam" id="PF12802">
    <property type="entry name" value="MarR_2"/>
    <property type="match status" value="1"/>
</dbReference>
<keyword evidence="4" id="KW-0804">Transcription</keyword>
<dbReference type="EMBL" id="FOBB01000007">
    <property type="protein sequence ID" value="SEN00119.1"/>
    <property type="molecule type" value="Genomic_DNA"/>
</dbReference>
<gene>
    <name evidence="7" type="ORF">SAMN04488505_107266</name>
</gene>
<dbReference type="PROSITE" id="PS50995">
    <property type="entry name" value="HTH_MARR_2"/>
    <property type="match status" value="1"/>
</dbReference>
<dbReference type="Gene3D" id="1.10.10.10">
    <property type="entry name" value="Winged helix-like DNA-binding domain superfamily/Winged helix DNA-binding domain"/>
    <property type="match status" value="1"/>
</dbReference>
<evidence type="ECO:0000256" key="4">
    <source>
        <dbReference type="ARBA" id="ARBA00023163"/>
    </source>
</evidence>
<dbReference type="Gene3D" id="3.40.630.30">
    <property type="match status" value="1"/>
</dbReference>
<dbReference type="GO" id="GO:0008080">
    <property type="term" value="F:N-acetyltransferase activity"/>
    <property type="evidence" value="ECO:0007669"/>
    <property type="project" value="InterPro"/>
</dbReference>
<dbReference type="InterPro" id="IPR036390">
    <property type="entry name" value="WH_DNA-bd_sf"/>
</dbReference>
<accession>A0A1H8CZ03</accession>
<sequence>MDFYDEIGKMALGSRLRRLSDLLTEEASQIYSLYAIDMQPKWFPVFYVLSRGEERTITEIAQEIGHTHPSVSQIVREMAKKGYVKEKKGKKDGRKNYITLSAAGEAIRIKIQDQYKDVGAAVDTAMKTTQYDLWKGIAEWEFLLEQKSLLRRVQEEKKQRESTEVRIIDYQPKHAAAFRKLNEEWITTYFKMEAADYKALDHPKEYILQKGGYILMAVYNDEPVGTCALIKMEDGGYELAKMAVSPEARGKNIGWLLGNAIIEKARSIGAHRLYLESNTILKPAINLYHKLGFKKITGPPSPYERANIQMELILD</sequence>
<feature type="domain" description="HTH marR-type" evidence="5">
    <location>
        <begin position="9"/>
        <end position="155"/>
    </location>
</feature>
<dbReference type="InterPro" id="IPR000182">
    <property type="entry name" value="GNAT_dom"/>
</dbReference>
<evidence type="ECO:0000256" key="2">
    <source>
        <dbReference type="ARBA" id="ARBA00023015"/>
    </source>
</evidence>
<dbReference type="GO" id="GO:0003700">
    <property type="term" value="F:DNA-binding transcription factor activity"/>
    <property type="evidence" value="ECO:0007669"/>
    <property type="project" value="InterPro"/>
</dbReference>
<keyword evidence="8" id="KW-1185">Reference proteome</keyword>
<dbReference type="GO" id="GO:0003677">
    <property type="term" value="F:DNA binding"/>
    <property type="evidence" value="ECO:0007669"/>
    <property type="project" value="UniProtKB-KW"/>
</dbReference>
<name>A0A1H8CZ03_9BACT</name>
<evidence type="ECO:0000313" key="8">
    <source>
        <dbReference type="Proteomes" id="UP000198984"/>
    </source>
</evidence>
<proteinExistence type="predicted"/>
<evidence type="ECO:0000259" key="5">
    <source>
        <dbReference type="PROSITE" id="PS50995"/>
    </source>
</evidence>
<dbReference type="InterPro" id="IPR036388">
    <property type="entry name" value="WH-like_DNA-bd_sf"/>
</dbReference>
<keyword evidence="3" id="KW-0238">DNA-binding</keyword>
<evidence type="ECO:0000259" key="6">
    <source>
        <dbReference type="PROSITE" id="PS51186"/>
    </source>
</evidence>
<dbReference type="InterPro" id="IPR000835">
    <property type="entry name" value="HTH_MarR-typ"/>
</dbReference>
<dbReference type="Proteomes" id="UP000198984">
    <property type="component" value="Unassembled WGS sequence"/>
</dbReference>
<dbReference type="SUPFAM" id="SSF46785">
    <property type="entry name" value="Winged helix' DNA-binding domain"/>
    <property type="match status" value="1"/>
</dbReference>
<dbReference type="PANTHER" id="PTHR13947">
    <property type="entry name" value="GNAT FAMILY N-ACETYLTRANSFERASE"/>
    <property type="match status" value="1"/>
</dbReference>
<evidence type="ECO:0000313" key="7">
    <source>
        <dbReference type="EMBL" id="SEN00119.1"/>
    </source>
</evidence>
<evidence type="ECO:0000256" key="3">
    <source>
        <dbReference type="ARBA" id="ARBA00023125"/>
    </source>
</evidence>
<dbReference type="CDD" id="cd04301">
    <property type="entry name" value="NAT_SF"/>
    <property type="match status" value="1"/>
</dbReference>
<reference evidence="7 8" key="1">
    <citation type="submission" date="2016-10" db="EMBL/GenBank/DDBJ databases">
        <authorList>
            <person name="de Groot N.N."/>
        </authorList>
    </citation>
    <scope>NUCLEOTIDE SEQUENCE [LARGE SCALE GENOMIC DNA]</scope>
    <source>
        <strain evidence="7 8">DSM 21039</strain>
    </source>
</reference>
<dbReference type="InterPro" id="IPR023187">
    <property type="entry name" value="Tscrpt_reg_MarR-type_CS"/>
</dbReference>
<dbReference type="PROSITE" id="PS51186">
    <property type="entry name" value="GNAT"/>
    <property type="match status" value="1"/>
</dbReference>
<keyword evidence="1 7" id="KW-0808">Transferase</keyword>
<feature type="domain" description="N-acetyltransferase" evidence="6">
    <location>
        <begin position="176"/>
        <end position="315"/>
    </location>
</feature>
<protein>
    <submittedName>
        <fullName evidence="7">Transcriptional regulator, MarR family with acetyltransferase activity</fullName>
    </submittedName>
</protein>
<dbReference type="RefSeq" id="WP_089918341.1">
    <property type="nucleotide sequence ID" value="NZ_FOBB01000007.1"/>
</dbReference>
<dbReference type="OrthoDB" id="1431064at2"/>
<dbReference type="PROSITE" id="PS01117">
    <property type="entry name" value="HTH_MARR_1"/>
    <property type="match status" value="1"/>
</dbReference>